<dbReference type="KEGG" id="peg:E5R92_05400"/>
<evidence type="ECO:0000259" key="1">
    <source>
        <dbReference type="Pfam" id="PF07045"/>
    </source>
</evidence>
<gene>
    <name evidence="2" type="ORF">E5R92_05400</name>
</gene>
<name>A0A6H1Q3D6_9PROT</name>
<dbReference type="EMBL" id="CP038852">
    <property type="protein sequence ID" value="QIZ21216.1"/>
    <property type="molecule type" value="Genomic_DNA"/>
</dbReference>
<sequence>MKAYWIALYKRIDSQENLKNYGSKVTEIIKSYGGKPLVRGGKFEILEGETFPRTVIWEFPSHEQAIKCHDSKEYQDGWAIAKDTTERNLQIVEGFNTE</sequence>
<dbReference type="SUPFAM" id="SSF54909">
    <property type="entry name" value="Dimeric alpha+beta barrel"/>
    <property type="match status" value="1"/>
</dbReference>
<feature type="domain" description="DUF1330" evidence="1">
    <location>
        <begin position="2"/>
        <end position="95"/>
    </location>
</feature>
<accession>A0A6H1Q3D6</accession>
<dbReference type="InterPro" id="IPR010753">
    <property type="entry name" value="DUF1330"/>
</dbReference>
<proteinExistence type="predicted"/>
<keyword evidence="3" id="KW-1185">Reference proteome</keyword>
<evidence type="ECO:0000313" key="3">
    <source>
        <dbReference type="Proteomes" id="UP000501094"/>
    </source>
</evidence>
<dbReference type="InterPro" id="IPR011008">
    <property type="entry name" value="Dimeric_a/b-barrel"/>
</dbReference>
<organism evidence="2 3">
    <name type="scientific">Candidatus Pelagibacter giovannonii</name>
    <dbReference type="NCBI Taxonomy" id="2563896"/>
    <lineage>
        <taxon>Bacteria</taxon>
        <taxon>Pseudomonadati</taxon>
        <taxon>Pseudomonadota</taxon>
        <taxon>Alphaproteobacteria</taxon>
        <taxon>Candidatus Pelagibacterales</taxon>
        <taxon>Candidatus Pelagibacteraceae</taxon>
        <taxon>Candidatus Pelagibacter</taxon>
    </lineage>
</organism>
<dbReference type="Pfam" id="PF07045">
    <property type="entry name" value="DUF1330"/>
    <property type="match status" value="1"/>
</dbReference>
<reference evidence="2 3" key="1">
    <citation type="journal article" date="2020" name="Nat. Microbiol.">
        <title>Lysogenic host-virus interactions in SAR11 marine bacteria.</title>
        <authorList>
            <person name="Morris R.M."/>
            <person name="Cain K.R."/>
            <person name="Hvorecny K.L."/>
            <person name="Kollman J.M."/>
        </authorList>
    </citation>
    <scope>NUCLEOTIDE SEQUENCE [LARGE SCALE GENOMIC DNA]</scope>
    <source>
        <strain evidence="2 3">NP1</strain>
    </source>
</reference>
<dbReference type="PANTHER" id="PTHR41521:SF4">
    <property type="entry name" value="BLR0684 PROTEIN"/>
    <property type="match status" value="1"/>
</dbReference>
<evidence type="ECO:0000313" key="2">
    <source>
        <dbReference type="EMBL" id="QIZ21216.1"/>
    </source>
</evidence>
<dbReference type="RefSeq" id="WP_168607075.1">
    <property type="nucleotide sequence ID" value="NZ_CP038852.1"/>
</dbReference>
<dbReference type="AlphaFoldDB" id="A0A6H1Q3D6"/>
<dbReference type="Gene3D" id="3.30.70.100">
    <property type="match status" value="1"/>
</dbReference>
<dbReference type="PANTHER" id="PTHR41521">
    <property type="match status" value="1"/>
</dbReference>
<protein>
    <submittedName>
        <fullName evidence="2">DUF1330 domain-containing protein</fullName>
    </submittedName>
</protein>
<dbReference type="Proteomes" id="UP000501094">
    <property type="component" value="Chromosome"/>
</dbReference>